<sequence length="175" mass="18485">RGSGTIWLTEVQCQGSEATLAACRAKPWGVHHCSHRNDASVVCTGTSFPAPFAIVRLVNGSGRCSGRVEVLHERWGSVCDNGWDLLDAEVVCRELGCGAALSAPGSALFGQGHDPIWLDGVNCTGTEEALAKCSAKPWGVHTCSHAEDAAVVCSGILQLCRCSTRKREQCCWGGS</sequence>
<evidence type="ECO:0000256" key="9">
    <source>
        <dbReference type="PROSITE-ProRule" id="PRU00196"/>
    </source>
</evidence>
<dbReference type="Pfam" id="PF00530">
    <property type="entry name" value="SRCR"/>
    <property type="match status" value="2"/>
</dbReference>
<organism evidence="11 12">
    <name type="scientific">Nothocercus nigrocapillus</name>
    <dbReference type="NCBI Taxonomy" id="1977171"/>
    <lineage>
        <taxon>Eukaryota</taxon>
        <taxon>Metazoa</taxon>
        <taxon>Chordata</taxon>
        <taxon>Craniata</taxon>
        <taxon>Vertebrata</taxon>
        <taxon>Euteleostomi</taxon>
        <taxon>Archelosauria</taxon>
        <taxon>Archosauria</taxon>
        <taxon>Dinosauria</taxon>
        <taxon>Saurischia</taxon>
        <taxon>Theropoda</taxon>
        <taxon>Coelurosauria</taxon>
        <taxon>Aves</taxon>
        <taxon>Palaeognathae</taxon>
        <taxon>Tinamiformes</taxon>
        <taxon>Tinamidae</taxon>
        <taxon>Nothocercus</taxon>
    </lineage>
</organism>
<name>A0A851TNV1_9AVES</name>
<comment type="caution">
    <text evidence="9">Lacks conserved residue(s) required for the propagation of feature annotation.</text>
</comment>
<reference evidence="12" key="1">
    <citation type="submission" date="2023-07" db="EMBL/GenBank/DDBJ databases">
        <title>Bird 10,000 Genomes (B10K) Project - Family phase.</title>
        <authorList>
            <person name="Zhang G."/>
        </authorList>
    </citation>
    <scope>NUCLEOTIDE SEQUENCE [LARGE SCALE GENOMIC DNA]</scope>
</reference>
<keyword evidence="12" id="KW-1185">Reference proteome</keyword>
<evidence type="ECO:0000259" key="10">
    <source>
        <dbReference type="PROSITE" id="PS50287"/>
    </source>
</evidence>
<dbReference type="SUPFAM" id="SSF56487">
    <property type="entry name" value="SRCR-like"/>
    <property type="match status" value="2"/>
</dbReference>
<keyword evidence="4" id="KW-0675">Receptor</keyword>
<dbReference type="EMBL" id="WBNA01000746">
    <property type="protein sequence ID" value="NXD18329.1"/>
    <property type="molecule type" value="Genomic_DNA"/>
</dbReference>
<proteinExistence type="predicted"/>
<dbReference type="AlphaFoldDB" id="A0A851TNV1"/>
<comment type="subunit">
    <text evidence="7">Interacts with LGALS1 and laminin.</text>
</comment>
<accession>A0A851TNV1</accession>
<dbReference type="Proteomes" id="UP000661971">
    <property type="component" value="Unassembled WGS sequence"/>
</dbReference>
<keyword evidence="2" id="KW-0677">Repeat</keyword>
<evidence type="ECO:0000256" key="4">
    <source>
        <dbReference type="ARBA" id="ARBA00023170"/>
    </source>
</evidence>
<feature type="disulfide bond" evidence="9">
    <location>
        <begin position="123"/>
        <end position="133"/>
    </location>
</feature>
<feature type="disulfide bond" evidence="9">
    <location>
        <begin position="92"/>
        <end position="153"/>
    </location>
</feature>
<dbReference type="PANTHER" id="PTHR19331">
    <property type="entry name" value="SCAVENGER RECEPTOR DOMAIN-CONTAINING"/>
    <property type="match status" value="1"/>
</dbReference>
<feature type="domain" description="SRCR" evidence="10">
    <location>
        <begin position="1"/>
        <end position="44"/>
    </location>
</feature>
<keyword evidence="5" id="KW-0325">Glycoprotein</keyword>
<keyword evidence="3 9" id="KW-1015">Disulfide bond</keyword>
<dbReference type="InterPro" id="IPR036772">
    <property type="entry name" value="SRCR-like_dom_sf"/>
</dbReference>
<evidence type="ECO:0000256" key="3">
    <source>
        <dbReference type="ARBA" id="ARBA00023157"/>
    </source>
</evidence>
<dbReference type="InterPro" id="IPR001190">
    <property type="entry name" value="SRCR"/>
</dbReference>
<dbReference type="SMART" id="SM00202">
    <property type="entry name" value="SR"/>
    <property type="match status" value="1"/>
</dbReference>
<evidence type="ECO:0000256" key="8">
    <source>
        <dbReference type="ARBA" id="ARBA00069168"/>
    </source>
</evidence>
<dbReference type="PANTHER" id="PTHR19331:SF487">
    <property type="entry name" value="SOLUBLE SCAVENGER RECEPTOR CYSTEINE-RICH DOMAIN-CONTAINING PROTEIN SSC5D"/>
    <property type="match status" value="1"/>
</dbReference>
<evidence type="ECO:0000256" key="5">
    <source>
        <dbReference type="ARBA" id="ARBA00023180"/>
    </source>
</evidence>
<protein>
    <recommendedName>
        <fullName evidence="8">Soluble scavenger receptor cysteine-rich domain-containing protein SSC5D</fullName>
    </recommendedName>
</protein>
<dbReference type="PROSITE" id="PS50287">
    <property type="entry name" value="SRCR_2"/>
    <property type="match status" value="2"/>
</dbReference>
<feature type="non-terminal residue" evidence="11">
    <location>
        <position position="175"/>
    </location>
</feature>
<dbReference type="GO" id="GO:0016020">
    <property type="term" value="C:membrane"/>
    <property type="evidence" value="ECO:0007669"/>
    <property type="project" value="InterPro"/>
</dbReference>
<evidence type="ECO:0000256" key="6">
    <source>
        <dbReference type="ARBA" id="ARBA00058074"/>
    </source>
</evidence>
<dbReference type="FunFam" id="3.10.250.10:FF:000007">
    <property type="entry name" value="Soluble scavenger receptor cysteine-rich domain-containing protein SSC5D"/>
    <property type="match status" value="1"/>
</dbReference>
<feature type="disulfide bond" evidence="9">
    <location>
        <begin position="79"/>
        <end position="143"/>
    </location>
</feature>
<keyword evidence="1" id="KW-0732">Signal</keyword>
<comment type="caution">
    <text evidence="11">The sequence shown here is derived from an EMBL/GenBank/DDBJ whole genome shotgun (WGS) entry which is preliminary data.</text>
</comment>
<feature type="disulfide bond" evidence="9">
    <location>
        <begin position="13"/>
        <end position="23"/>
    </location>
</feature>
<evidence type="ECO:0000256" key="2">
    <source>
        <dbReference type="ARBA" id="ARBA00022737"/>
    </source>
</evidence>
<feature type="domain" description="SRCR" evidence="10">
    <location>
        <begin position="55"/>
        <end position="154"/>
    </location>
</feature>
<evidence type="ECO:0000313" key="12">
    <source>
        <dbReference type="Proteomes" id="UP000661971"/>
    </source>
</evidence>
<dbReference type="PRINTS" id="PR00258">
    <property type="entry name" value="SPERACTRCPTR"/>
</dbReference>
<evidence type="ECO:0000313" key="11">
    <source>
        <dbReference type="EMBL" id="NXD18329.1"/>
    </source>
</evidence>
<dbReference type="Gene3D" id="3.10.250.10">
    <property type="entry name" value="SRCR-like domain"/>
    <property type="match status" value="2"/>
</dbReference>
<feature type="non-terminal residue" evidence="11">
    <location>
        <position position="1"/>
    </location>
</feature>
<comment type="function">
    <text evidence="6">Binds to extracellular matrix proteins. Binds to pathogen-associated molecular patterns (PAMPs) present on the cell walls of Gram-positive and Gram-negative bacteria and fungi, behaving as a pattern recognition receptor (PRR). Induces bacterial and fungal aggregation and subsequent inhibition of PAMP-induced cytokine release. Does not possess intrinsic bactericidal activity. May play a role in the innate defense and homeostasis of certain epithelial surfaces.</text>
</comment>
<evidence type="ECO:0000256" key="1">
    <source>
        <dbReference type="ARBA" id="ARBA00022729"/>
    </source>
</evidence>
<gene>
    <name evidence="11" type="primary">Dmbt1_7</name>
    <name evidence="11" type="ORF">NOTNIG_R11470</name>
</gene>
<evidence type="ECO:0000256" key="7">
    <source>
        <dbReference type="ARBA" id="ARBA00064153"/>
    </source>
</evidence>